<comment type="caution">
    <text evidence="1">The sequence shown here is derived from an EMBL/GenBank/DDBJ whole genome shotgun (WGS) entry which is preliminary data.</text>
</comment>
<proteinExistence type="predicted"/>
<accession>A0A2W5E402</accession>
<sequence length="116" mass="13515">MCKKEKCKADIVAKNIFYLDFDDGFVKISLQSEIYSSIVGAKLFINNNDDVASENNVPFGIYEFSAPYKYDEVYPESIFTYNKASKPTLRNPDTLKTFLEYYNQYIIDLNLFLKDK</sequence>
<name>A0A2W5E402_9SPHI</name>
<gene>
    <name evidence="1" type="ORF">DI598_20255</name>
</gene>
<dbReference type="EMBL" id="QFOI01000699">
    <property type="protein sequence ID" value="PZP39071.1"/>
    <property type="molecule type" value="Genomic_DNA"/>
</dbReference>
<dbReference type="AlphaFoldDB" id="A0A2W5E402"/>
<reference evidence="1 2" key="1">
    <citation type="submission" date="2017-11" db="EMBL/GenBank/DDBJ databases">
        <title>Infants hospitalized years apart are colonized by the same room-sourced microbial strains.</title>
        <authorList>
            <person name="Brooks B."/>
            <person name="Olm M.R."/>
            <person name="Firek B.A."/>
            <person name="Baker R."/>
            <person name="Thomas B.C."/>
            <person name="Morowitz M.J."/>
            <person name="Banfield J.F."/>
        </authorList>
    </citation>
    <scope>NUCLEOTIDE SEQUENCE [LARGE SCALE GENOMIC DNA]</scope>
    <source>
        <strain evidence="1">S2_009_000_R2_76</strain>
    </source>
</reference>
<organism evidence="1 2">
    <name type="scientific">Pseudopedobacter saltans</name>
    <dbReference type="NCBI Taxonomy" id="151895"/>
    <lineage>
        <taxon>Bacteria</taxon>
        <taxon>Pseudomonadati</taxon>
        <taxon>Bacteroidota</taxon>
        <taxon>Sphingobacteriia</taxon>
        <taxon>Sphingobacteriales</taxon>
        <taxon>Sphingobacteriaceae</taxon>
        <taxon>Pseudopedobacter</taxon>
    </lineage>
</organism>
<evidence type="ECO:0000313" key="2">
    <source>
        <dbReference type="Proteomes" id="UP000249645"/>
    </source>
</evidence>
<dbReference type="Proteomes" id="UP000249645">
    <property type="component" value="Unassembled WGS sequence"/>
</dbReference>
<evidence type="ECO:0000313" key="1">
    <source>
        <dbReference type="EMBL" id="PZP39071.1"/>
    </source>
</evidence>
<protein>
    <submittedName>
        <fullName evidence="1">Uncharacterized protein</fullName>
    </submittedName>
</protein>